<dbReference type="NCBIfam" id="NF009520">
    <property type="entry name" value="PRK12881.1"/>
    <property type="match status" value="1"/>
</dbReference>
<evidence type="ECO:0000259" key="8">
    <source>
        <dbReference type="Pfam" id="PF00694"/>
    </source>
</evidence>
<dbReference type="InterPro" id="IPR018136">
    <property type="entry name" value="Aconitase_4Fe-4S_BS"/>
</dbReference>
<comment type="caution">
    <text evidence="9">The sequence shown here is derived from an EMBL/GenBank/DDBJ whole genome shotgun (WGS) entry which is preliminary data.</text>
</comment>
<evidence type="ECO:0000256" key="3">
    <source>
        <dbReference type="ARBA" id="ARBA00022723"/>
    </source>
</evidence>
<keyword evidence="4 6" id="KW-0408">Iron</keyword>
<dbReference type="Pfam" id="PF00330">
    <property type="entry name" value="Aconitase"/>
    <property type="match status" value="1"/>
</dbReference>
<dbReference type="EC" id="4.2.1.3" evidence="6"/>
<keyword evidence="6" id="KW-0004">4Fe-4S</keyword>
<organism evidence="9 10">
    <name type="scientific">Saccharopolyspora halophila</name>
    <dbReference type="NCBI Taxonomy" id="405551"/>
    <lineage>
        <taxon>Bacteria</taxon>
        <taxon>Bacillati</taxon>
        <taxon>Actinomycetota</taxon>
        <taxon>Actinomycetes</taxon>
        <taxon>Pseudonocardiales</taxon>
        <taxon>Pseudonocardiaceae</taxon>
        <taxon>Saccharopolyspora</taxon>
    </lineage>
</organism>
<sequence length="870" mass="93123">MDFTSSQVAAAELTVGGREYWYVPLAGLLPPGELGVLPYVTRILLENVARRAPEELPAALRHVRGGAACEIPVHPNRIMLHDTTCLPALADFAGMRDAVAELGGDPAAVGPSIPVDLTVDHSVIVEEYGTPQALENNLRIDFRRNRERYEFIKWAQASLPNFRVVPPSTGIIHQVNMESLANVVWDDDGVLHPDVLVATDSHTPMINALGVLGWGVGGLQAQAAMLGEPVVIRFPEVLGVRLEGRLRSGVTATDLALTITEALRAHGVVDKFVEFTGPGVGALSWAARAAVSNMAPEYGATCAFFPFDDETTRYLELTARSEQHRQLVAAYLRAQGLYRDDTAPEPRYDDVLVLDLSAVEPSLAGPRLPHQRVPLSGVPESFLAESDGGPAESDAFGEPVPAGAVALASITSCTNTANPDLMVCAGLLARRAVERGLDVKPWVKTSLSPGSRVVAEYLERAGLLEPLSAIGFDIAGFGCMTCIGNSGALHPGIAELVERGFEPAAVVSGNRNFGGRINPQISLGYLASPPLVVAYALAGTVLHDFDAPLGRGADGEPVLLSEVWPSDDEVARVVAESVSPEMFDRNTANLRHGTEHWQELPVSGGVRFEWDPESTYIRRPTYLVGLSAAPEKPSGITGARVLLRLGDDVTTDHISPAGAIPRDSAAGVYLRERGVESADLNQYSTRRSNHEVMLRGAFTNPTLRNELIDGEQRGALARTADGSCVLPVHEAAATYQDAGIPLVVVAGRNYGAGSSRDWAAKAQALLGVRAVIAESFERIHRSNLIGMGVLPLRLPDRLTTAALELTGREELDLSGLDDLGVGTNPVHLDLRRADGSTERIELELRLDTRNEVSYLEHGGTLPYVVRGVIG</sequence>
<accession>A0ABP5TP42</accession>
<evidence type="ECO:0000259" key="7">
    <source>
        <dbReference type="Pfam" id="PF00330"/>
    </source>
</evidence>
<feature type="domain" description="Aconitase A/isopropylmalate dehydratase small subunit swivel" evidence="8">
    <location>
        <begin position="668"/>
        <end position="796"/>
    </location>
</feature>
<dbReference type="NCBIfam" id="TIGR01341">
    <property type="entry name" value="aconitase_1"/>
    <property type="match status" value="1"/>
</dbReference>
<comment type="similarity">
    <text evidence="2 6">Belongs to the aconitase/IPM isomerase family.</text>
</comment>
<comment type="function">
    <text evidence="6">Catalyzes the isomerization of citrate to isocitrate via cis-aconitate.</text>
</comment>
<dbReference type="InterPro" id="IPR006249">
    <property type="entry name" value="Aconitase/IRP2"/>
</dbReference>
<evidence type="ECO:0000256" key="1">
    <source>
        <dbReference type="ARBA" id="ARBA00001966"/>
    </source>
</evidence>
<evidence type="ECO:0000256" key="6">
    <source>
        <dbReference type="RuleBase" id="RU361275"/>
    </source>
</evidence>
<keyword evidence="6" id="KW-0456">Lyase</keyword>
<comment type="catalytic activity">
    <reaction evidence="6">
        <text>citrate = D-threo-isocitrate</text>
        <dbReference type="Rhea" id="RHEA:10336"/>
        <dbReference type="ChEBI" id="CHEBI:15562"/>
        <dbReference type="ChEBI" id="CHEBI:16947"/>
        <dbReference type="EC" id="4.2.1.3"/>
    </reaction>
</comment>
<dbReference type="SUPFAM" id="SSF53732">
    <property type="entry name" value="Aconitase iron-sulfur domain"/>
    <property type="match status" value="1"/>
</dbReference>
<dbReference type="Gene3D" id="3.30.499.10">
    <property type="entry name" value="Aconitase, domain 3"/>
    <property type="match status" value="2"/>
</dbReference>
<evidence type="ECO:0000313" key="10">
    <source>
        <dbReference type="Proteomes" id="UP001501218"/>
    </source>
</evidence>
<comment type="cofactor">
    <cofactor evidence="1">
        <name>[4Fe-4S] cluster</name>
        <dbReference type="ChEBI" id="CHEBI:49883"/>
    </cofactor>
</comment>
<evidence type="ECO:0000256" key="4">
    <source>
        <dbReference type="ARBA" id="ARBA00023004"/>
    </source>
</evidence>
<dbReference type="InterPro" id="IPR001030">
    <property type="entry name" value="Acoase/IPM_deHydtase_lsu_aba"/>
</dbReference>
<dbReference type="Gene3D" id="6.10.190.10">
    <property type="match status" value="1"/>
</dbReference>
<reference evidence="10" key="1">
    <citation type="journal article" date="2019" name="Int. J. Syst. Evol. Microbiol.">
        <title>The Global Catalogue of Microorganisms (GCM) 10K type strain sequencing project: providing services to taxonomists for standard genome sequencing and annotation.</title>
        <authorList>
            <consortium name="The Broad Institute Genomics Platform"/>
            <consortium name="The Broad Institute Genome Sequencing Center for Infectious Disease"/>
            <person name="Wu L."/>
            <person name="Ma J."/>
        </authorList>
    </citation>
    <scope>NUCLEOTIDE SEQUENCE [LARGE SCALE GENOMIC DNA]</scope>
    <source>
        <strain evidence="10">JCM 16221</strain>
    </source>
</reference>
<protein>
    <recommendedName>
        <fullName evidence="6">Aconitate hydratase</fullName>
        <shortName evidence="6">Aconitase</shortName>
        <ecNumber evidence="6">4.2.1.3</ecNumber>
    </recommendedName>
</protein>
<evidence type="ECO:0000256" key="5">
    <source>
        <dbReference type="ARBA" id="ARBA00023014"/>
    </source>
</evidence>
<dbReference type="PROSITE" id="PS01244">
    <property type="entry name" value="ACONITASE_2"/>
    <property type="match status" value="1"/>
</dbReference>
<evidence type="ECO:0000313" key="9">
    <source>
        <dbReference type="EMBL" id="GAA2358097.1"/>
    </source>
</evidence>
<dbReference type="RefSeq" id="WP_344135217.1">
    <property type="nucleotide sequence ID" value="NZ_BAAARA010000019.1"/>
</dbReference>
<dbReference type="Proteomes" id="UP001501218">
    <property type="component" value="Unassembled WGS sequence"/>
</dbReference>
<dbReference type="PROSITE" id="PS00450">
    <property type="entry name" value="ACONITASE_1"/>
    <property type="match status" value="1"/>
</dbReference>
<dbReference type="InterPro" id="IPR015931">
    <property type="entry name" value="Acnase/IPM_dHydase_lsu_aba_1/3"/>
</dbReference>
<keyword evidence="3" id="KW-0479">Metal-binding</keyword>
<name>A0ABP5TP42_9PSEU</name>
<dbReference type="Pfam" id="PF00694">
    <property type="entry name" value="Aconitase_C"/>
    <property type="match status" value="1"/>
</dbReference>
<dbReference type="PRINTS" id="PR00415">
    <property type="entry name" value="ACONITASE"/>
</dbReference>
<dbReference type="InterPro" id="IPR015928">
    <property type="entry name" value="Aconitase/3IPM_dehydase_swvl"/>
</dbReference>
<dbReference type="NCBIfam" id="NF006757">
    <property type="entry name" value="PRK09277.1"/>
    <property type="match status" value="1"/>
</dbReference>
<evidence type="ECO:0000256" key="2">
    <source>
        <dbReference type="ARBA" id="ARBA00007185"/>
    </source>
</evidence>
<keyword evidence="10" id="KW-1185">Reference proteome</keyword>
<dbReference type="PANTHER" id="PTHR11670">
    <property type="entry name" value="ACONITASE/IRON-RESPONSIVE ELEMENT FAMILY MEMBER"/>
    <property type="match status" value="1"/>
</dbReference>
<dbReference type="EMBL" id="BAAARA010000019">
    <property type="protein sequence ID" value="GAA2358097.1"/>
    <property type="molecule type" value="Genomic_DNA"/>
</dbReference>
<dbReference type="InterPro" id="IPR000573">
    <property type="entry name" value="AconitaseA/IPMdHydase_ssu_swvl"/>
</dbReference>
<gene>
    <name evidence="9" type="primary">acnA</name>
    <name evidence="9" type="ORF">GCM10009854_40560</name>
</gene>
<proteinExistence type="inferred from homology"/>
<feature type="domain" description="Aconitase/3-isopropylmalate dehydratase large subunit alpha/beta/alpha" evidence="7">
    <location>
        <begin position="70"/>
        <end position="539"/>
    </location>
</feature>
<keyword evidence="5 6" id="KW-0411">Iron-sulfur</keyword>
<dbReference type="SUPFAM" id="SSF52016">
    <property type="entry name" value="LeuD/IlvD-like"/>
    <property type="match status" value="1"/>
</dbReference>
<dbReference type="InterPro" id="IPR036008">
    <property type="entry name" value="Aconitase_4Fe-4S_dom"/>
</dbReference>
<dbReference type="Gene3D" id="3.20.19.10">
    <property type="entry name" value="Aconitase, domain 4"/>
    <property type="match status" value="1"/>
</dbReference>